<feature type="transmembrane region" description="Helical" evidence="1">
    <location>
        <begin position="55"/>
        <end position="76"/>
    </location>
</feature>
<evidence type="ECO:0000256" key="1">
    <source>
        <dbReference type="SAM" id="Phobius"/>
    </source>
</evidence>
<name>A0A098LN62_9BACT</name>
<evidence type="ECO:0000313" key="2">
    <source>
        <dbReference type="EMBL" id="GAL87752.1"/>
    </source>
</evidence>
<evidence type="ECO:0000313" key="3">
    <source>
        <dbReference type="Proteomes" id="UP000030185"/>
    </source>
</evidence>
<organism evidence="2 3">
    <name type="scientific">Sporocytophaga myxococcoides</name>
    <dbReference type="NCBI Taxonomy" id="153721"/>
    <lineage>
        <taxon>Bacteria</taxon>
        <taxon>Pseudomonadati</taxon>
        <taxon>Bacteroidota</taxon>
        <taxon>Cytophagia</taxon>
        <taxon>Cytophagales</taxon>
        <taxon>Cytophagaceae</taxon>
        <taxon>Sporocytophaga</taxon>
    </lineage>
</organism>
<gene>
    <name evidence="2" type="ORF">MYP_4983</name>
</gene>
<dbReference type="STRING" id="153721.MYP_4983"/>
<reference evidence="2 3" key="1">
    <citation type="submission" date="2014-09" db="EMBL/GenBank/DDBJ databases">
        <title>Sporocytophaga myxococcoides PG-01 genome sequencing.</title>
        <authorList>
            <person name="Liu L."/>
            <person name="Gao P.J."/>
            <person name="Chen G.J."/>
            <person name="Wang L.S."/>
        </authorList>
    </citation>
    <scope>NUCLEOTIDE SEQUENCE [LARGE SCALE GENOMIC DNA]</scope>
    <source>
        <strain evidence="2 3">PG-01</strain>
    </source>
</reference>
<protein>
    <submittedName>
        <fullName evidence="2">Uncharacterized protein</fullName>
    </submittedName>
</protein>
<keyword evidence="1" id="KW-1133">Transmembrane helix</keyword>
<dbReference type="PANTHER" id="PTHR34368:SF1">
    <property type="entry name" value="OS01G0962200 PROTEIN"/>
    <property type="match status" value="1"/>
</dbReference>
<sequence length="83" mass="9675">MNHLSLENKKTKHLKTLLIFLAVSSLVFLMLHGPIPQWVSYHSFADHNTFYGINNFYNVVSNFPFLRVGAVGIFYYSETQFFI</sequence>
<dbReference type="EMBL" id="BBLT01000016">
    <property type="protein sequence ID" value="GAL87752.1"/>
    <property type="molecule type" value="Genomic_DNA"/>
</dbReference>
<dbReference type="Proteomes" id="UP000030185">
    <property type="component" value="Unassembled WGS sequence"/>
</dbReference>
<keyword evidence="3" id="KW-1185">Reference proteome</keyword>
<dbReference type="AlphaFoldDB" id="A0A098LN62"/>
<accession>A0A098LN62</accession>
<keyword evidence="1" id="KW-0472">Membrane</keyword>
<feature type="transmembrane region" description="Helical" evidence="1">
    <location>
        <begin position="16"/>
        <end position="35"/>
    </location>
</feature>
<comment type="caution">
    <text evidence="2">The sequence shown here is derived from an EMBL/GenBank/DDBJ whole genome shotgun (WGS) entry which is preliminary data.</text>
</comment>
<proteinExistence type="predicted"/>
<keyword evidence="1" id="KW-0812">Transmembrane</keyword>
<dbReference type="PANTHER" id="PTHR34368">
    <property type="entry name" value="OS01G0962200 PROTEIN"/>
    <property type="match status" value="1"/>
</dbReference>